<proteinExistence type="predicted"/>
<dbReference type="OrthoDB" id="3699712at2"/>
<dbReference type="Pfam" id="PF01476">
    <property type="entry name" value="LysM"/>
    <property type="match status" value="1"/>
</dbReference>
<evidence type="ECO:0000313" key="3">
    <source>
        <dbReference type="Proteomes" id="UP000305546"/>
    </source>
</evidence>
<organism evidence="2 3">
    <name type="scientific">Amycolatopsis alkalitolerans</name>
    <dbReference type="NCBI Taxonomy" id="2547244"/>
    <lineage>
        <taxon>Bacteria</taxon>
        <taxon>Bacillati</taxon>
        <taxon>Actinomycetota</taxon>
        <taxon>Actinomycetes</taxon>
        <taxon>Pseudonocardiales</taxon>
        <taxon>Pseudonocardiaceae</taxon>
        <taxon>Amycolatopsis</taxon>
    </lineage>
</organism>
<dbReference type="InterPro" id="IPR036779">
    <property type="entry name" value="LysM_dom_sf"/>
</dbReference>
<protein>
    <submittedName>
        <fullName evidence="2">LysM peptidoglycan-binding domain-containing protein</fullName>
    </submittedName>
</protein>
<feature type="domain" description="LysM" evidence="1">
    <location>
        <begin position="11"/>
        <end position="60"/>
    </location>
</feature>
<dbReference type="InterPro" id="IPR018392">
    <property type="entry name" value="LysM"/>
</dbReference>
<dbReference type="SUPFAM" id="SSF54106">
    <property type="entry name" value="LysM domain"/>
    <property type="match status" value="1"/>
</dbReference>
<evidence type="ECO:0000313" key="2">
    <source>
        <dbReference type="EMBL" id="TNC29238.1"/>
    </source>
</evidence>
<sequence length="70" mass="6944">MSGAVPERTATVTVGVGETLWDVAQEYAPSADTGAVVARIKQVNGLGDATVVPGLPLTVPVDSGPLGAGR</sequence>
<dbReference type="Proteomes" id="UP000305546">
    <property type="component" value="Unassembled WGS sequence"/>
</dbReference>
<dbReference type="AlphaFoldDB" id="A0A5C4M9H5"/>
<dbReference type="EMBL" id="VDFW01000002">
    <property type="protein sequence ID" value="TNC29238.1"/>
    <property type="molecule type" value="Genomic_DNA"/>
</dbReference>
<keyword evidence="3" id="KW-1185">Reference proteome</keyword>
<dbReference type="SMART" id="SM00257">
    <property type="entry name" value="LysM"/>
    <property type="match status" value="1"/>
</dbReference>
<reference evidence="2 3" key="1">
    <citation type="submission" date="2019-06" db="EMBL/GenBank/DDBJ databases">
        <title>Amycolatopsis alkalitolerans sp. nov., isolated from Gastrodia elata Blume.</title>
        <authorList>
            <person name="Narsing Rao M.P."/>
            <person name="Li W.J."/>
        </authorList>
    </citation>
    <scope>NUCLEOTIDE SEQUENCE [LARGE SCALE GENOMIC DNA]</scope>
    <source>
        <strain evidence="2 3">SYSUP0005</strain>
    </source>
</reference>
<evidence type="ECO:0000259" key="1">
    <source>
        <dbReference type="SMART" id="SM00257"/>
    </source>
</evidence>
<accession>A0A5C4M9H5</accession>
<dbReference type="Gene3D" id="3.10.350.10">
    <property type="entry name" value="LysM domain"/>
    <property type="match status" value="1"/>
</dbReference>
<name>A0A5C4M9H5_9PSEU</name>
<comment type="caution">
    <text evidence="2">The sequence shown here is derived from an EMBL/GenBank/DDBJ whole genome shotgun (WGS) entry which is preliminary data.</text>
</comment>
<gene>
    <name evidence="2" type="ORF">FG385_02110</name>
</gene>
<dbReference type="CDD" id="cd00118">
    <property type="entry name" value="LysM"/>
    <property type="match status" value="1"/>
</dbReference>